<sequence length="87" mass="10398">MFPEIDSSLMADSPVFWMMVLIQLWELPWKGYALWKAARNKHIGWFVALLFIHLAALIDIIYIFYFSEPKKRVVHKFIKRPSKTTKK</sequence>
<evidence type="ECO:0000256" key="1">
    <source>
        <dbReference type="SAM" id="Phobius"/>
    </source>
</evidence>
<proteinExistence type="predicted"/>
<organism evidence="3 4">
    <name type="scientific">Candidatus Colwellbacteria bacterium CG10_big_fil_rev_8_21_14_0_10_42_22</name>
    <dbReference type="NCBI Taxonomy" id="1974540"/>
    <lineage>
        <taxon>Bacteria</taxon>
        <taxon>Candidatus Colwelliibacteriota</taxon>
    </lineage>
</organism>
<evidence type="ECO:0000313" key="4">
    <source>
        <dbReference type="Proteomes" id="UP000231466"/>
    </source>
</evidence>
<feature type="domain" description="DUF5652" evidence="2">
    <location>
        <begin position="15"/>
        <end position="71"/>
    </location>
</feature>
<feature type="transmembrane region" description="Helical" evidence="1">
    <location>
        <begin position="45"/>
        <end position="66"/>
    </location>
</feature>
<name>A0A2H0VFI4_9BACT</name>
<keyword evidence="1" id="KW-0472">Membrane</keyword>
<evidence type="ECO:0000313" key="3">
    <source>
        <dbReference type="EMBL" id="PIR97872.1"/>
    </source>
</evidence>
<feature type="transmembrane region" description="Helical" evidence="1">
    <location>
        <begin position="7"/>
        <end position="25"/>
    </location>
</feature>
<reference evidence="4" key="1">
    <citation type="submission" date="2017-09" db="EMBL/GenBank/DDBJ databases">
        <title>Depth-based differentiation of microbial function through sediment-hosted aquifers and enrichment of novel symbionts in the deep terrestrial subsurface.</title>
        <authorList>
            <person name="Probst A.J."/>
            <person name="Ladd B."/>
            <person name="Jarett J.K."/>
            <person name="Geller-Mcgrath D.E."/>
            <person name="Sieber C.M.K."/>
            <person name="Emerson J.B."/>
            <person name="Anantharaman K."/>
            <person name="Thomas B.C."/>
            <person name="Malmstrom R."/>
            <person name="Stieglmeier M."/>
            <person name="Klingl A."/>
            <person name="Woyke T."/>
            <person name="Ryan C.M."/>
            <person name="Banfield J.F."/>
        </authorList>
    </citation>
    <scope>NUCLEOTIDE SEQUENCE [LARGE SCALE GENOMIC DNA]</scope>
</reference>
<keyword evidence="1" id="KW-0812">Transmembrane</keyword>
<dbReference type="InterPro" id="IPR043712">
    <property type="entry name" value="DUF5652"/>
</dbReference>
<evidence type="ECO:0000259" key="2">
    <source>
        <dbReference type="Pfam" id="PF18893"/>
    </source>
</evidence>
<dbReference type="Proteomes" id="UP000231466">
    <property type="component" value="Unassembled WGS sequence"/>
</dbReference>
<dbReference type="AlphaFoldDB" id="A0A2H0VFI4"/>
<protein>
    <recommendedName>
        <fullName evidence="2">DUF5652 domain-containing protein</fullName>
    </recommendedName>
</protein>
<dbReference type="EMBL" id="PFAH01000008">
    <property type="protein sequence ID" value="PIR97872.1"/>
    <property type="molecule type" value="Genomic_DNA"/>
</dbReference>
<comment type="caution">
    <text evidence="3">The sequence shown here is derived from an EMBL/GenBank/DDBJ whole genome shotgun (WGS) entry which is preliminary data.</text>
</comment>
<gene>
    <name evidence="3" type="ORF">COT89_02260</name>
</gene>
<dbReference type="Pfam" id="PF18893">
    <property type="entry name" value="DUF5652"/>
    <property type="match status" value="1"/>
</dbReference>
<accession>A0A2H0VFI4</accession>
<keyword evidence="1" id="KW-1133">Transmembrane helix</keyword>